<proteinExistence type="predicted"/>
<evidence type="ECO:0000313" key="3">
    <source>
        <dbReference type="EMBL" id="KAA1070222.1"/>
    </source>
</evidence>
<dbReference type="EMBL" id="VSWC01000171">
    <property type="protein sequence ID" value="KAA1070222.1"/>
    <property type="molecule type" value="Genomic_DNA"/>
</dbReference>
<dbReference type="Proteomes" id="UP000324748">
    <property type="component" value="Unassembled WGS sequence"/>
</dbReference>
<name>A0A5B0NNP8_PUCGR</name>
<dbReference type="AlphaFoldDB" id="A0A5B0NNP8"/>
<evidence type="ECO:0000313" key="5">
    <source>
        <dbReference type="Proteomes" id="UP000324748"/>
    </source>
</evidence>
<dbReference type="Proteomes" id="UP000325313">
    <property type="component" value="Unassembled WGS sequence"/>
</dbReference>
<organism evidence="4 6">
    <name type="scientific">Puccinia graminis f. sp. tritici</name>
    <dbReference type="NCBI Taxonomy" id="56615"/>
    <lineage>
        <taxon>Eukaryota</taxon>
        <taxon>Fungi</taxon>
        <taxon>Dikarya</taxon>
        <taxon>Basidiomycota</taxon>
        <taxon>Pucciniomycotina</taxon>
        <taxon>Pucciniomycetes</taxon>
        <taxon>Pucciniales</taxon>
        <taxon>Pucciniaceae</taxon>
        <taxon>Puccinia</taxon>
    </lineage>
</organism>
<evidence type="ECO:0000256" key="2">
    <source>
        <dbReference type="SAM" id="Phobius"/>
    </source>
</evidence>
<gene>
    <name evidence="3" type="ORF">PGT21_004351</name>
    <name evidence="4" type="ORF">PGTUg99_036829</name>
</gene>
<evidence type="ECO:0000313" key="4">
    <source>
        <dbReference type="EMBL" id="KAA1090176.1"/>
    </source>
</evidence>
<keyword evidence="5" id="KW-1185">Reference proteome</keyword>
<evidence type="ECO:0000313" key="6">
    <source>
        <dbReference type="Proteomes" id="UP000325313"/>
    </source>
</evidence>
<comment type="caution">
    <text evidence="4">The sequence shown here is derived from an EMBL/GenBank/DDBJ whole genome shotgun (WGS) entry which is preliminary data.</text>
</comment>
<keyword evidence="2" id="KW-1133">Transmembrane helix</keyword>
<evidence type="ECO:0000256" key="1">
    <source>
        <dbReference type="SAM" id="MobiDB-lite"/>
    </source>
</evidence>
<accession>A0A5B0NNP8</accession>
<feature type="region of interest" description="Disordered" evidence="1">
    <location>
        <begin position="1"/>
        <end position="125"/>
    </location>
</feature>
<feature type="compositionally biased region" description="Low complexity" evidence="1">
    <location>
        <begin position="80"/>
        <end position="94"/>
    </location>
</feature>
<feature type="transmembrane region" description="Helical" evidence="2">
    <location>
        <begin position="175"/>
        <end position="194"/>
    </location>
</feature>
<keyword evidence="2" id="KW-0812">Transmembrane</keyword>
<feature type="compositionally biased region" description="Basic and acidic residues" evidence="1">
    <location>
        <begin position="109"/>
        <end position="125"/>
    </location>
</feature>
<keyword evidence="2" id="KW-0472">Membrane</keyword>
<dbReference type="OrthoDB" id="10299876at2759"/>
<reference evidence="5 6" key="1">
    <citation type="submission" date="2019-05" db="EMBL/GenBank/DDBJ databases">
        <title>Emergence of the Ug99 lineage of the wheat stem rust pathogen through somatic hybridization.</title>
        <authorList>
            <person name="Li F."/>
            <person name="Upadhyaya N.M."/>
            <person name="Sperschneider J."/>
            <person name="Matny O."/>
            <person name="Nguyen-Phuc H."/>
            <person name="Mago R."/>
            <person name="Raley C."/>
            <person name="Miller M.E."/>
            <person name="Silverstein K.A.T."/>
            <person name="Henningsen E."/>
            <person name="Hirsch C.D."/>
            <person name="Visser B."/>
            <person name="Pretorius Z.A."/>
            <person name="Steffenson B.J."/>
            <person name="Schwessinger B."/>
            <person name="Dodds P.N."/>
            <person name="Figueroa M."/>
        </authorList>
    </citation>
    <scope>NUCLEOTIDE SEQUENCE [LARGE SCALE GENOMIC DNA]</scope>
    <source>
        <strain evidence="3">21-0</strain>
        <strain evidence="4 6">Ug99</strain>
    </source>
</reference>
<dbReference type="EMBL" id="VDEP01000404">
    <property type="protein sequence ID" value="KAA1090176.1"/>
    <property type="molecule type" value="Genomic_DNA"/>
</dbReference>
<sequence>MRLADPKDLKAVEPIDHDGYHPAGNSICHTPEGSPIESAPSYTLTHSPIAVAKKVEQSQGTGVAGQQERPHWISRGKAYESGSSSSTSGNLNGESKPEQNQESGYSGHLDLRPENNQARESEYSDSHVQEIELTVEDMPPYVQLIVAFATESLNLCEKVLDVTADMSPSKISRKAALISVPMCLIIFCAVHYLLSLKVGESRIL</sequence>
<feature type="compositionally biased region" description="Basic and acidic residues" evidence="1">
    <location>
        <begin position="1"/>
        <end position="20"/>
    </location>
</feature>
<protein>
    <submittedName>
        <fullName evidence="4">Uncharacterized protein</fullName>
    </submittedName>
</protein>